<dbReference type="Pfam" id="PF02931">
    <property type="entry name" value="Neur_chan_LBD"/>
    <property type="match status" value="1"/>
</dbReference>
<gene>
    <name evidence="8" type="ORF">EGW08_005660</name>
</gene>
<dbReference type="InterPro" id="IPR006029">
    <property type="entry name" value="Neurotrans-gated_channel_TM"/>
</dbReference>
<feature type="transmembrane region" description="Helical" evidence="5">
    <location>
        <begin position="436"/>
        <end position="457"/>
    </location>
</feature>
<proteinExistence type="inferred from homology"/>
<keyword evidence="2 5" id="KW-0812">Transmembrane</keyword>
<accession>A0A3S1BLS2</accession>
<comment type="similarity">
    <text evidence="5">Belongs to the ligand-gated ion channel (TC 1.A.9) family.</text>
</comment>
<evidence type="ECO:0000256" key="2">
    <source>
        <dbReference type="ARBA" id="ARBA00022692"/>
    </source>
</evidence>
<evidence type="ECO:0008006" key="10">
    <source>
        <dbReference type="Google" id="ProtNLM"/>
    </source>
</evidence>
<comment type="subcellular location">
    <subcellularLocation>
        <location evidence="1">Membrane</location>
        <topology evidence="1">Multi-pass membrane protein</topology>
    </subcellularLocation>
</comment>
<comment type="caution">
    <text evidence="8">The sequence shown here is derived from an EMBL/GenBank/DDBJ whole genome shotgun (WGS) entry which is preliminary data.</text>
</comment>
<dbReference type="AlphaFoldDB" id="A0A3S1BLS2"/>
<dbReference type="InterPro" id="IPR006202">
    <property type="entry name" value="Neur_chan_lig-bd"/>
</dbReference>
<dbReference type="GO" id="GO:0005230">
    <property type="term" value="F:extracellular ligand-gated monoatomic ion channel activity"/>
    <property type="evidence" value="ECO:0007669"/>
    <property type="project" value="InterPro"/>
</dbReference>
<dbReference type="OrthoDB" id="5809364at2759"/>
<dbReference type="PRINTS" id="PR00252">
    <property type="entry name" value="NRIONCHANNEL"/>
</dbReference>
<feature type="domain" description="Neurotransmitter-gated ion-channel transmembrane" evidence="7">
    <location>
        <begin position="255"/>
        <end position="365"/>
    </location>
</feature>
<feature type="transmembrane region" description="Helical" evidence="5">
    <location>
        <begin position="280"/>
        <end position="301"/>
    </location>
</feature>
<evidence type="ECO:0000256" key="3">
    <source>
        <dbReference type="ARBA" id="ARBA00022989"/>
    </source>
</evidence>
<dbReference type="CDD" id="cd19051">
    <property type="entry name" value="LGIC_TM_cation"/>
    <property type="match status" value="1"/>
</dbReference>
<sequence length="459" mass="51925">MRRQCGTSDIARINLNFSVQRFSSILTVILPVIFSVSYGQTYSSELTLFDKVLGNSSAYNTRVRPMLDQNTAINVSVEFSLISILTLDDKRQEFITNAFLGLQWNDEIVAWDPLENGIYIIHVYPNDIWRPRMVLLNTLGARDLFEDDYSPTMITFDGHVSWYPGSLFPISCKLNLEKFPFDRQTCVIQMFAMGWSNFHLRFLVGDGSIDLDNYATNGEWELISATQTTDSEWDLAGFRVEIVIQRRSGFFVLNIVMPVVLLSFLNIVVFLIPVDSGEKISYGITVLLALAVFMSIIGDMLPRSSDVVPLVTIYLFVLLIISVLTVMVAIIIVWLHHKDEQEMKRQKATSTFRSLFKKVRLFKNATTPITKLMPKPSNDQVDPENADPNPGLKINKGMSIMDAVNSVTSPENAPPPVVDEEPRVNKYKLIGRHVDAIAFVIFLFLWASITLAFTIVLNT</sequence>
<keyword evidence="5" id="KW-0407">Ion channel</keyword>
<evidence type="ECO:0000259" key="7">
    <source>
        <dbReference type="Pfam" id="PF02932"/>
    </source>
</evidence>
<keyword evidence="9" id="KW-1185">Reference proteome</keyword>
<dbReference type="InterPro" id="IPR038050">
    <property type="entry name" value="Neuro_actylchol_rec"/>
</dbReference>
<feature type="transmembrane region" description="Helical" evidence="5">
    <location>
        <begin position="250"/>
        <end position="273"/>
    </location>
</feature>
<dbReference type="SUPFAM" id="SSF90112">
    <property type="entry name" value="Neurotransmitter-gated ion-channel transmembrane pore"/>
    <property type="match status" value="1"/>
</dbReference>
<keyword evidence="5" id="KW-0813">Transport</keyword>
<evidence type="ECO:0000256" key="1">
    <source>
        <dbReference type="ARBA" id="ARBA00004141"/>
    </source>
</evidence>
<reference evidence="8 9" key="1">
    <citation type="submission" date="2019-01" db="EMBL/GenBank/DDBJ databases">
        <title>A draft genome assembly of the solar-powered sea slug Elysia chlorotica.</title>
        <authorList>
            <person name="Cai H."/>
            <person name="Li Q."/>
            <person name="Fang X."/>
            <person name="Li J."/>
            <person name="Curtis N.E."/>
            <person name="Altenburger A."/>
            <person name="Shibata T."/>
            <person name="Feng M."/>
            <person name="Maeda T."/>
            <person name="Schwartz J.A."/>
            <person name="Shigenobu S."/>
            <person name="Lundholm N."/>
            <person name="Nishiyama T."/>
            <person name="Yang H."/>
            <person name="Hasebe M."/>
            <person name="Li S."/>
            <person name="Pierce S.K."/>
            <person name="Wang J."/>
        </authorList>
    </citation>
    <scope>NUCLEOTIDE SEQUENCE [LARGE SCALE GENOMIC DNA]</scope>
    <source>
        <strain evidence="8">EC2010</strain>
        <tissue evidence="8">Whole organism of an adult</tissue>
    </source>
</reference>
<organism evidence="8 9">
    <name type="scientific">Elysia chlorotica</name>
    <name type="common">Eastern emerald elysia</name>
    <name type="synonym">Sea slug</name>
    <dbReference type="NCBI Taxonomy" id="188477"/>
    <lineage>
        <taxon>Eukaryota</taxon>
        <taxon>Metazoa</taxon>
        <taxon>Spiralia</taxon>
        <taxon>Lophotrochozoa</taxon>
        <taxon>Mollusca</taxon>
        <taxon>Gastropoda</taxon>
        <taxon>Heterobranchia</taxon>
        <taxon>Euthyneura</taxon>
        <taxon>Panpulmonata</taxon>
        <taxon>Sacoglossa</taxon>
        <taxon>Placobranchoidea</taxon>
        <taxon>Plakobranchidae</taxon>
        <taxon>Elysia</taxon>
    </lineage>
</organism>
<dbReference type="PANTHER" id="PTHR18945">
    <property type="entry name" value="NEUROTRANSMITTER GATED ION CHANNEL"/>
    <property type="match status" value="1"/>
</dbReference>
<evidence type="ECO:0000259" key="6">
    <source>
        <dbReference type="Pfam" id="PF02931"/>
    </source>
</evidence>
<dbReference type="Gene3D" id="1.20.58.390">
    <property type="entry name" value="Neurotransmitter-gated ion-channel transmembrane domain"/>
    <property type="match status" value="1"/>
</dbReference>
<dbReference type="GO" id="GO:0004888">
    <property type="term" value="F:transmembrane signaling receptor activity"/>
    <property type="evidence" value="ECO:0007669"/>
    <property type="project" value="InterPro"/>
</dbReference>
<keyword evidence="4 5" id="KW-0472">Membrane</keyword>
<dbReference type="STRING" id="188477.A0A3S1BLS2"/>
<evidence type="ECO:0000313" key="8">
    <source>
        <dbReference type="EMBL" id="RUS86579.1"/>
    </source>
</evidence>
<dbReference type="PROSITE" id="PS00236">
    <property type="entry name" value="NEUROTR_ION_CHANNEL"/>
    <property type="match status" value="1"/>
</dbReference>
<dbReference type="Gene3D" id="2.70.170.10">
    <property type="entry name" value="Neurotransmitter-gated ion-channel ligand-binding domain"/>
    <property type="match status" value="1"/>
</dbReference>
<protein>
    <recommendedName>
        <fullName evidence="10">Neurotransmitter-gated ion-channel ligand-binding domain-containing protein</fullName>
    </recommendedName>
</protein>
<dbReference type="InterPro" id="IPR036734">
    <property type="entry name" value="Neur_chan_lig-bd_sf"/>
</dbReference>
<name>A0A3S1BLS2_ELYCH</name>
<dbReference type="InterPro" id="IPR036719">
    <property type="entry name" value="Neuro-gated_channel_TM_sf"/>
</dbReference>
<evidence type="ECO:0000256" key="5">
    <source>
        <dbReference type="RuleBase" id="RU000687"/>
    </source>
</evidence>
<evidence type="ECO:0000256" key="4">
    <source>
        <dbReference type="ARBA" id="ARBA00023136"/>
    </source>
</evidence>
<keyword evidence="3 5" id="KW-1133">Transmembrane helix</keyword>
<dbReference type="Pfam" id="PF02932">
    <property type="entry name" value="Neur_chan_memb"/>
    <property type="match status" value="1"/>
</dbReference>
<dbReference type="InterPro" id="IPR006201">
    <property type="entry name" value="Neur_channel"/>
</dbReference>
<dbReference type="InterPro" id="IPR018000">
    <property type="entry name" value="Neurotransmitter_ion_chnl_CS"/>
</dbReference>
<dbReference type="FunFam" id="2.70.170.10:FF:000028">
    <property type="entry name" value="AcetylCholine Receptor"/>
    <property type="match status" value="1"/>
</dbReference>
<dbReference type="GO" id="GO:0016020">
    <property type="term" value="C:membrane"/>
    <property type="evidence" value="ECO:0007669"/>
    <property type="project" value="UniProtKB-SubCell"/>
</dbReference>
<feature type="transmembrane region" description="Helical" evidence="5">
    <location>
        <begin position="21"/>
        <end position="39"/>
    </location>
</feature>
<evidence type="ECO:0000313" key="9">
    <source>
        <dbReference type="Proteomes" id="UP000271974"/>
    </source>
</evidence>
<dbReference type="Proteomes" id="UP000271974">
    <property type="component" value="Unassembled WGS sequence"/>
</dbReference>
<dbReference type="EMBL" id="RQTK01000134">
    <property type="protein sequence ID" value="RUS86579.1"/>
    <property type="molecule type" value="Genomic_DNA"/>
</dbReference>
<dbReference type="SUPFAM" id="SSF63712">
    <property type="entry name" value="Nicotinic receptor ligand binding domain-like"/>
    <property type="match status" value="1"/>
</dbReference>
<feature type="domain" description="Neurotransmitter-gated ion-channel ligand-binding" evidence="6">
    <location>
        <begin position="48"/>
        <end position="247"/>
    </location>
</feature>
<keyword evidence="5" id="KW-0406">Ion transport</keyword>
<dbReference type="CDD" id="cd18989">
    <property type="entry name" value="LGIC_ECD_cation"/>
    <property type="match status" value="1"/>
</dbReference>
<feature type="transmembrane region" description="Helical" evidence="5">
    <location>
        <begin position="313"/>
        <end position="335"/>
    </location>
</feature>